<dbReference type="AlphaFoldDB" id="A0A1A9AAU5"/>
<reference evidence="1 2" key="1">
    <citation type="submission" date="2016-06" db="EMBL/GenBank/DDBJ databases">
        <authorList>
            <person name="Kjaerup R.B."/>
            <person name="Dalgaard T.S."/>
            <person name="Juul-Madsen H.R."/>
        </authorList>
    </citation>
    <scope>NUCLEOTIDE SEQUENCE [LARGE SCALE GENOMIC DNA]</scope>
    <source>
        <strain evidence="1 2">DSM 45248</strain>
    </source>
</reference>
<sequence>MTGVDWTASARRKNFLLAGVTLLCLTGCGLDAEGRATEAATKSVRGRAEAARGTAVTMLASPDLDAKTTDQRLDALVTAVSAGKLDGIVFEQRAGRDGRLEVDVAFDATGTGSGFPPAQVIVRLCARLSGVVGRDPQVRMVDTACASSLDERRPNHPDRIVSLDG</sequence>
<evidence type="ECO:0000313" key="2">
    <source>
        <dbReference type="Proteomes" id="UP000198765"/>
    </source>
</evidence>
<evidence type="ECO:0000313" key="1">
    <source>
        <dbReference type="EMBL" id="SBT53223.1"/>
    </source>
</evidence>
<dbReference type="EMBL" id="LT594324">
    <property type="protein sequence ID" value="SBT53223.1"/>
    <property type="molecule type" value="Genomic_DNA"/>
</dbReference>
<keyword evidence="2" id="KW-1185">Reference proteome</keyword>
<dbReference type="PATRIC" id="fig|299146.4.peg.4867"/>
<gene>
    <name evidence="1" type="ORF">GA0070621_4715</name>
</gene>
<accession>A0A1A9AAU5</accession>
<name>A0A1A9AAU5_9ACTN</name>
<dbReference type="Proteomes" id="UP000198765">
    <property type="component" value="Chromosome I"/>
</dbReference>
<proteinExistence type="predicted"/>
<protein>
    <submittedName>
        <fullName evidence="1">Uncharacterized protein</fullName>
    </submittedName>
</protein>
<organism evidence="1 2">
    <name type="scientific">Micromonospora narathiwatensis</name>
    <dbReference type="NCBI Taxonomy" id="299146"/>
    <lineage>
        <taxon>Bacteria</taxon>
        <taxon>Bacillati</taxon>
        <taxon>Actinomycetota</taxon>
        <taxon>Actinomycetes</taxon>
        <taxon>Micromonosporales</taxon>
        <taxon>Micromonosporaceae</taxon>
        <taxon>Micromonospora</taxon>
    </lineage>
</organism>